<dbReference type="eggNOG" id="COG0175">
    <property type="taxonomic scope" value="Bacteria"/>
</dbReference>
<name>E1K120_SOLFR</name>
<dbReference type="InterPro" id="IPR014729">
    <property type="entry name" value="Rossmann-like_a/b/a_fold"/>
</dbReference>
<dbReference type="SUPFAM" id="SSF52402">
    <property type="entry name" value="Adenine nucleotide alpha hydrolases-like"/>
    <property type="match status" value="1"/>
</dbReference>
<proteinExistence type="predicted"/>
<dbReference type="STRING" id="596151.DesfrDRAFT_3570"/>
<keyword evidence="2" id="KW-1185">Reference proteome</keyword>
<dbReference type="Proteomes" id="UP000006250">
    <property type="component" value="Unassembled WGS sequence"/>
</dbReference>
<evidence type="ECO:0000313" key="1">
    <source>
        <dbReference type="EMBL" id="EFL49716.1"/>
    </source>
</evidence>
<comment type="caution">
    <text evidence="1">The sequence shown here is derived from an EMBL/GenBank/DDBJ whole genome shotgun (WGS) entry which is preliminary data.</text>
</comment>
<dbReference type="EMBL" id="AECZ01000035">
    <property type="protein sequence ID" value="EFL49716.1"/>
    <property type="molecule type" value="Genomic_DNA"/>
</dbReference>
<gene>
    <name evidence="1" type="ORF">DesfrDRAFT_3570</name>
</gene>
<dbReference type="AlphaFoldDB" id="E1K120"/>
<evidence type="ECO:0000313" key="2">
    <source>
        <dbReference type="Proteomes" id="UP000006250"/>
    </source>
</evidence>
<sequence length="130" mass="14843">MDNSVFEPLGVKTFLAQLHTEIQELFLENDRPWVIGYSGGKDSTAVVQFLWQALEKLPSEKRNRKKVHVITTDTLVENPVVVTWVERKRSIRRILSWRAGSVRSSGRNDEALRIDVLRQELALGVGVCSR</sequence>
<dbReference type="Gene3D" id="3.40.50.620">
    <property type="entry name" value="HUPs"/>
    <property type="match status" value="1"/>
</dbReference>
<organism evidence="1 2">
    <name type="scientific">Solidesulfovibrio fructosivorans JJ]</name>
    <dbReference type="NCBI Taxonomy" id="596151"/>
    <lineage>
        <taxon>Bacteria</taxon>
        <taxon>Pseudomonadati</taxon>
        <taxon>Thermodesulfobacteriota</taxon>
        <taxon>Desulfovibrionia</taxon>
        <taxon>Desulfovibrionales</taxon>
        <taxon>Desulfovibrionaceae</taxon>
        <taxon>Solidesulfovibrio</taxon>
    </lineage>
</organism>
<accession>E1K120</accession>
<protein>
    <submittedName>
        <fullName evidence="1">Uncharacterized protein</fullName>
    </submittedName>
</protein>
<reference evidence="1 2" key="1">
    <citation type="submission" date="2010-08" db="EMBL/GenBank/DDBJ databases">
        <title>The draft genome of Desulfovibrio fructosovorans JJ.</title>
        <authorList>
            <consortium name="US DOE Joint Genome Institute (JGI-PGF)"/>
            <person name="Lucas S."/>
            <person name="Copeland A."/>
            <person name="Lapidus A."/>
            <person name="Cheng J.-F."/>
            <person name="Bruce D."/>
            <person name="Goodwin L."/>
            <person name="Pitluck S."/>
            <person name="Land M.L."/>
            <person name="Hauser L."/>
            <person name="Chang Y.-J."/>
            <person name="Jeffries C."/>
            <person name="Wall J.D."/>
            <person name="Stahl D.A."/>
            <person name="Arkin A.P."/>
            <person name="Dehal P."/>
            <person name="Stolyar S.M."/>
            <person name="Hazen T.C."/>
            <person name="Woyke T.J."/>
        </authorList>
    </citation>
    <scope>NUCLEOTIDE SEQUENCE [LARGE SCALE GENOMIC DNA]</scope>
    <source>
        <strain evidence="1 2">JJ</strain>
    </source>
</reference>